<name>A0AAN7ZKK2_9PEZI</name>
<evidence type="ECO:0000313" key="2">
    <source>
        <dbReference type="EMBL" id="KAK5689897.1"/>
    </source>
</evidence>
<feature type="region of interest" description="Disordered" evidence="1">
    <location>
        <begin position="209"/>
        <end position="280"/>
    </location>
</feature>
<feature type="compositionally biased region" description="Low complexity" evidence="1">
    <location>
        <begin position="317"/>
        <end position="345"/>
    </location>
</feature>
<proteinExistence type="predicted"/>
<feature type="compositionally biased region" description="Low complexity" evidence="1">
    <location>
        <begin position="430"/>
        <end position="447"/>
    </location>
</feature>
<feature type="compositionally biased region" description="Basic and acidic residues" evidence="1">
    <location>
        <begin position="398"/>
        <end position="414"/>
    </location>
</feature>
<dbReference type="AlphaFoldDB" id="A0AAN7ZKK2"/>
<dbReference type="EMBL" id="JAVRQU010000028">
    <property type="protein sequence ID" value="KAK5689897.1"/>
    <property type="molecule type" value="Genomic_DNA"/>
</dbReference>
<feature type="region of interest" description="Disordered" evidence="1">
    <location>
        <begin position="292"/>
        <end position="483"/>
    </location>
</feature>
<accession>A0AAN7ZKK2</accession>
<protein>
    <submittedName>
        <fullName evidence="2">Uncharacterized protein</fullName>
    </submittedName>
</protein>
<feature type="compositionally biased region" description="Polar residues" evidence="1">
    <location>
        <begin position="252"/>
        <end position="267"/>
    </location>
</feature>
<evidence type="ECO:0000313" key="3">
    <source>
        <dbReference type="Proteomes" id="UP001310594"/>
    </source>
</evidence>
<feature type="compositionally biased region" description="Acidic residues" evidence="1">
    <location>
        <begin position="365"/>
        <end position="376"/>
    </location>
</feature>
<reference evidence="2" key="1">
    <citation type="submission" date="2023-08" db="EMBL/GenBank/DDBJ databases">
        <title>Black Yeasts Isolated from many extreme environments.</title>
        <authorList>
            <person name="Coleine C."/>
            <person name="Stajich J.E."/>
            <person name="Selbmann L."/>
        </authorList>
    </citation>
    <scope>NUCLEOTIDE SEQUENCE</scope>
    <source>
        <strain evidence="2">CCFEE 5810</strain>
    </source>
</reference>
<sequence length="483" mass="52657">MQPYRPDDLPQDLTTSPLLDLSISALDNRQCAMYRTSDPRFRRRLNEIGQTVENATEQAQSGLYIFGQSYIRPCFSSVVSCFTTCIDAGCPTLNLSQRDRIRRQRGRAQSRGRAELNFDFYDDWDDLDETDGLLGWGGNDEFDRLLAGSGAGGGYGAVSQQPGRQGGMNYVKGRRKSAAGIEADAAVVPATKGFFGRVFGGKARSYKPTAATLEEHPGARRARRSRTEGDALLEGDESSVGTGAPRKHGRTRSGTANSGATSDSYSSRGDIFPSDEEDAIPLDDEFAMVLERRNTQTGTETETSSGRTRSLGRSKRPSTGSRTSTRRTMSTRSTRSSQGRKSSSRANSLADTPIAEQAPELHDDAEAEDETDDEVEAPTLTELQQEEQRIEQEEEAEVERKRQEAQKLAEERGLHSMSGSQELPSKHTTPEATTPTTTPSQSVEEPSQLPTPLPTDDEDDPGHQLPATSAAETPGKPQHGDDS</sequence>
<feature type="compositionally biased region" description="Low complexity" evidence="1">
    <location>
        <begin position="295"/>
        <end position="309"/>
    </location>
</feature>
<comment type="caution">
    <text evidence="2">The sequence shown here is derived from an EMBL/GenBank/DDBJ whole genome shotgun (WGS) entry which is preliminary data.</text>
</comment>
<dbReference type="Proteomes" id="UP001310594">
    <property type="component" value="Unassembled WGS sequence"/>
</dbReference>
<gene>
    <name evidence="2" type="ORF">LTR97_012657</name>
</gene>
<evidence type="ECO:0000256" key="1">
    <source>
        <dbReference type="SAM" id="MobiDB-lite"/>
    </source>
</evidence>
<organism evidence="2 3">
    <name type="scientific">Elasticomyces elasticus</name>
    <dbReference type="NCBI Taxonomy" id="574655"/>
    <lineage>
        <taxon>Eukaryota</taxon>
        <taxon>Fungi</taxon>
        <taxon>Dikarya</taxon>
        <taxon>Ascomycota</taxon>
        <taxon>Pezizomycotina</taxon>
        <taxon>Dothideomycetes</taxon>
        <taxon>Dothideomycetidae</taxon>
        <taxon>Mycosphaerellales</taxon>
        <taxon>Teratosphaeriaceae</taxon>
        <taxon>Elasticomyces</taxon>
    </lineage>
</organism>